<name>A0A5J4WJI5_9EUKA</name>
<reference evidence="1 2" key="1">
    <citation type="submission" date="2019-03" db="EMBL/GenBank/DDBJ databases">
        <title>Single cell metagenomics reveals metabolic interactions within the superorganism composed of flagellate Streblomastix strix and complex community of Bacteroidetes bacteria on its surface.</title>
        <authorList>
            <person name="Treitli S.C."/>
            <person name="Kolisko M."/>
            <person name="Husnik F."/>
            <person name="Keeling P."/>
            <person name="Hampl V."/>
        </authorList>
    </citation>
    <scope>NUCLEOTIDE SEQUENCE [LARGE SCALE GENOMIC DNA]</scope>
    <source>
        <strain evidence="1">ST1C</strain>
    </source>
</reference>
<evidence type="ECO:0000313" key="2">
    <source>
        <dbReference type="Proteomes" id="UP000324800"/>
    </source>
</evidence>
<protein>
    <submittedName>
        <fullName evidence="1">Uncharacterized protein</fullName>
    </submittedName>
</protein>
<organism evidence="1 2">
    <name type="scientific">Streblomastix strix</name>
    <dbReference type="NCBI Taxonomy" id="222440"/>
    <lineage>
        <taxon>Eukaryota</taxon>
        <taxon>Metamonada</taxon>
        <taxon>Preaxostyla</taxon>
        <taxon>Oxymonadida</taxon>
        <taxon>Streblomastigidae</taxon>
        <taxon>Streblomastix</taxon>
    </lineage>
</organism>
<evidence type="ECO:0000313" key="1">
    <source>
        <dbReference type="EMBL" id="KAA6394913.1"/>
    </source>
</evidence>
<comment type="caution">
    <text evidence="1">The sequence shown here is derived from an EMBL/GenBank/DDBJ whole genome shotgun (WGS) entry which is preliminary data.</text>
</comment>
<dbReference type="EMBL" id="SNRW01001815">
    <property type="protein sequence ID" value="KAA6394913.1"/>
    <property type="molecule type" value="Genomic_DNA"/>
</dbReference>
<dbReference type="Proteomes" id="UP000324800">
    <property type="component" value="Unassembled WGS sequence"/>
</dbReference>
<accession>A0A5J4WJI5</accession>
<dbReference type="AlphaFoldDB" id="A0A5J4WJI5"/>
<sequence>MFFSLAAYLNYTIVSKPTLIPNVDYLNAFHRQIDGDFDTTHLDTKVNDAWKKLQQKLTNQFTNVLSKAEKAIEDKRIEQARIDLTKFISNRSQNTMDKDTDESLRIAVDAQTTHREDLRLPDIVLLVENTLTNAQIKTYIALTMGIAASHQKLGGQAESKFNEAWLASIAEIRSRVGAACRANFYVFKVEYERIYYFTEVSIDLFNGQKNVHPIRLLYSQAKKAYNPLKTNDTSSKKPFDIVTAP</sequence>
<proteinExistence type="predicted"/>
<gene>
    <name evidence="1" type="ORF">EZS28_009567</name>
</gene>